<evidence type="ECO:0000256" key="1">
    <source>
        <dbReference type="SAM" id="MobiDB-lite"/>
    </source>
</evidence>
<proteinExistence type="predicted"/>
<feature type="region of interest" description="Disordered" evidence="1">
    <location>
        <begin position="32"/>
        <end position="53"/>
    </location>
</feature>
<evidence type="ECO:0000313" key="3">
    <source>
        <dbReference type="Proteomes" id="UP000215914"/>
    </source>
</evidence>
<dbReference type="AlphaFoldDB" id="A0A251SBS8"/>
<protein>
    <submittedName>
        <fullName evidence="2">Uncharacterized protein</fullName>
    </submittedName>
</protein>
<feature type="compositionally biased region" description="Polar residues" evidence="1">
    <location>
        <begin position="44"/>
        <end position="53"/>
    </location>
</feature>
<gene>
    <name evidence="2" type="ORF">HannXRQ_Chr15g0492611</name>
</gene>
<dbReference type="InParanoid" id="A0A251SBS8"/>
<evidence type="ECO:0000313" key="2">
    <source>
        <dbReference type="EMBL" id="OTF96304.1"/>
    </source>
</evidence>
<sequence>MISCVNKYLILPSKSKVHRVISSGTCCLEGWSGHGSRNMESQHKSNGLRTRGL</sequence>
<dbReference type="Proteomes" id="UP000215914">
    <property type="component" value="Chromosome 15"/>
</dbReference>
<reference evidence="3" key="1">
    <citation type="journal article" date="2017" name="Nature">
        <title>The sunflower genome provides insights into oil metabolism, flowering and Asterid evolution.</title>
        <authorList>
            <person name="Badouin H."/>
            <person name="Gouzy J."/>
            <person name="Grassa C.J."/>
            <person name="Murat F."/>
            <person name="Staton S.E."/>
            <person name="Cottret L."/>
            <person name="Lelandais-Briere C."/>
            <person name="Owens G.L."/>
            <person name="Carrere S."/>
            <person name="Mayjonade B."/>
            <person name="Legrand L."/>
            <person name="Gill N."/>
            <person name="Kane N.C."/>
            <person name="Bowers J.E."/>
            <person name="Hubner S."/>
            <person name="Bellec A."/>
            <person name="Berard A."/>
            <person name="Berges H."/>
            <person name="Blanchet N."/>
            <person name="Boniface M.C."/>
            <person name="Brunel D."/>
            <person name="Catrice O."/>
            <person name="Chaidir N."/>
            <person name="Claudel C."/>
            <person name="Donnadieu C."/>
            <person name="Faraut T."/>
            <person name="Fievet G."/>
            <person name="Helmstetter N."/>
            <person name="King M."/>
            <person name="Knapp S.J."/>
            <person name="Lai Z."/>
            <person name="Le Paslier M.C."/>
            <person name="Lippi Y."/>
            <person name="Lorenzon L."/>
            <person name="Mandel J.R."/>
            <person name="Marage G."/>
            <person name="Marchand G."/>
            <person name="Marquand E."/>
            <person name="Bret-Mestries E."/>
            <person name="Morien E."/>
            <person name="Nambeesan S."/>
            <person name="Nguyen T."/>
            <person name="Pegot-Espagnet P."/>
            <person name="Pouilly N."/>
            <person name="Raftis F."/>
            <person name="Sallet E."/>
            <person name="Schiex T."/>
            <person name="Thomas J."/>
            <person name="Vandecasteele C."/>
            <person name="Vares D."/>
            <person name="Vear F."/>
            <person name="Vautrin S."/>
            <person name="Crespi M."/>
            <person name="Mangin B."/>
            <person name="Burke J.M."/>
            <person name="Salse J."/>
            <person name="Munos S."/>
            <person name="Vincourt P."/>
            <person name="Rieseberg L.H."/>
            <person name="Langlade N.B."/>
        </authorList>
    </citation>
    <scope>NUCLEOTIDE SEQUENCE [LARGE SCALE GENOMIC DNA]</scope>
    <source>
        <strain evidence="3">cv. SF193</strain>
    </source>
</reference>
<dbReference type="EMBL" id="CM007904">
    <property type="protein sequence ID" value="OTF96304.1"/>
    <property type="molecule type" value="Genomic_DNA"/>
</dbReference>
<name>A0A251SBS8_HELAN</name>
<keyword evidence="3" id="KW-1185">Reference proteome</keyword>
<accession>A0A251SBS8</accession>
<organism evidence="2 3">
    <name type="scientific">Helianthus annuus</name>
    <name type="common">Common sunflower</name>
    <dbReference type="NCBI Taxonomy" id="4232"/>
    <lineage>
        <taxon>Eukaryota</taxon>
        <taxon>Viridiplantae</taxon>
        <taxon>Streptophyta</taxon>
        <taxon>Embryophyta</taxon>
        <taxon>Tracheophyta</taxon>
        <taxon>Spermatophyta</taxon>
        <taxon>Magnoliopsida</taxon>
        <taxon>eudicotyledons</taxon>
        <taxon>Gunneridae</taxon>
        <taxon>Pentapetalae</taxon>
        <taxon>asterids</taxon>
        <taxon>campanulids</taxon>
        <taxon>Asterales</taxon>
        <taxon>Asteraceae</taxon>
        <taxon>Asteroideae</taxon>
        <taxon>Heliantheae alliance</taxon>
        <taxon>Heliantheae</taxon>
        <taxon>Helianthus</taxon>
    </lineage>
</organism>